<dbReference type="SUPFAM" id="SSF48403">
    <property type="entry name" value="Ankyrin repeat"/>
    <property type="match status" value="1"/>
</dbReference>
<evidence type="ECO:0000256" key="2">
    <source>
        <dbReference type="PROSITE-ProRule" id="PRU00023"/>
    </source>
</evidence>
<dbReference type="PANTHER" id="PTHR10039:SF14">
    <property type="entry name" value="NACHT DOMAIN-CONTAINING PROTEIN"/>
    <property type="match status" value="1"/>
</dbReference>
<feature type="repeat" description="ANK" evidence="2">
    <location>
        <begin position="1190"/>
        <end position="1222"/>
    </location>
</feature>
<dbReference type="Pfam" id="PF24883">
    <property type="entry name" value="NPHP3_N"/>
    <property type="match status" value="1"/>
</dbReference>
<gene>
    <name evidence="5" type="ORF">PT974_03186</name>
</gene>
<dbReference type="InterPro" id="IPR056884">
    <property type="entry name" value="NPHP3-like_N"/>
</dbReference>
<dbReference type="SMART" id="SM00248">
    <property type="entry name" value="ANK"/>
    <property type="match status" value="8"/>
</dbReference>
<dbReference type="InterPro" id="IPR002110">
    <property type="entry name" value="Ankyrin_rpt"/>
</dbReference>
<sequence length="1253" mass="138741">MLQRLKKKVFKRHDSAAAAEKSENSSQSDKKADSRPEKYGLFLLASAEPDSNELRQYPVDIIAVHGLAGDAFGTWRHANGTLWLRDLLPKFLPGCRVYTYGYPSKVFSNALVAQVQEYSRALLSSIRDLHDDSKTVMLPTSTTAVDACPWYLPHRSNIPARVPDLLFLYATVWAALFALVLAHQDDNLYSQVLRSIIGIVFLGTPHRGSDTANLGSILGTIVNICAATSTGGVLSRTVRTGLLDHLTRDSSVLQELLLSARNRFRNIAVVSFYETEPTPPLSTLVVNRASSILGIPDEDVIPLYENHKGVCRFSGETSSYMAVSRALRRIANQSLEVTQTLKRTSTHSSQRTLSEIEKMCMMLFNAFDVSEYRRLLPKPITGTCIWIRNHPLFVSWIEKASSAVLWLTGHAGCGKTILSLSLAQHFEQARTAQTPQHVLIYFCDDKVNKQKDAKAILIGLIFQIIHRHRSLIQYVRKAFELQGPSIIQSFSSLWSIFSSIAKDPKCGLLYVILDALDECERITCHQLLDSISEMITSPQRSSRSTAQIKFLITSRPFLRHTYLSIGQSLQSQISIDDGQPGYTADLQSFIQHRVEEISLRRNYSTETKDYLLKALSSKADQTFLWTHMVLSSVENSLLTSLKDLRNTISKIPPDLETTYLKFLSSIPTNHQNDAESLLKLLLASSRPLQLDEVNIAFTINDSHVSTDDVMRDCQSAMSHTLQGILGPLTRISESTVSLVHQSVKEFFLGVGNSQSAFHVGQSINTETASLHAATACIYYLLLDDFTKDLYATESSPIESIWGNFALDDDSFSEKSGDGEDEEDAYNLNADTLFQEPGEQNAAICRSITSKHQFYSYAALNWAHHFSQCENIASPEVSELAKRLLNGGNGSCRNWLQFYTEESVVPIDGDLVEFDPMVLAAFFGLRGTLEDILNTSEHPQAKMDEALFWASRFGHSRIVSTLLEAGAEPNIHGGRQSQTPLVVAAENGHLDCVLALLADRRTDVNMPGRSGRTALSFACANGHDPIVKQLLSRDGCNLDGADNTGATPFFWAVGERRTAISWAAGDGSSEMIKYLLKIRGVDPNAKDSKGRSPLSWAAGDGCADAVDVLVQSKKVDKTSIDKDRRNAISRACEGGHLNALRSLLKHGCPGVDDEDIDHWTPLAWAIQNNSPQVVRALLSTGSVDLHRRDHAERTALSWAVEYGHLPVVKVLLQEGADAEVSSEKRTAPINVAKQSERSEILNELHKYTSSRRAS</sequence>
<dbReference type="InterPro" id="IPR036770">
    <property type="entry name" value="Ankyrin_rpt-contain_sf"/>
</dbReference>
<evidence type="ECO:0000313" key="5">
    <source>
        <dbReference type="EMBL" id="KAK5994802.1"/>
    </source>
</evidence>
<proteinExistence type="predicted"/>
<keyword evidence="6" id="KW-1185">Reference proteome</keyword>
<dbReference type="Pfam" id="PF12796">
    <property type="entry name" value="Ank_2"/>
    <property type="match status" value="3"/>
</dbReference>
<dbReference type="Gene3D" id="1.25.40.20">
    <property type="entry name" value="Ankyrin repeat-containing domain"/>
    <property type="match status" value="2"/>
</dbReference>
<dbReference type="InterPro" id="IPR029058">
    <property type="entry name" value="AB_hydrolase_fold"/>
</dbReference>
<dbReference type="Gene3D" id="3.40.50.300">
    <property type="entry name" value="P-loop containing nucleotide triphosphate hydrolases"/>
    <property type="match status" value="1"/>
</dbReference>
<feature type="domain" description="Nephrocystin 3-like N-terminal" evidence="4">
    <location>
        <begin position="382"/>
        <end position="555"/>
    </location>
</feature>
<dbReference type="Pfam" id="PF00023">
    <property type="entry name" value="Ank"/>
    <property type="match status" value="1"/>
</dbReference>
<feature type="repeat" description="ANK" evidence="2">
    <location>
        <begin position="975"/>
        <end position="1008"/>
    </location>
</feature>
<keyword evidence="2" id="KW-0040">ANK repeat</keyword>
<evidence type="ECO:0000256" key="3">
    <source>
        <dbReference type="SAM" id="MobiDB-lite"/>
    </source>
</evidence>
<protein>
    <submittedName>
        <fullName evidence="5">Vegetative incompatibility HET-E-1-like protein</fullName>
    </submittedName>
</protein>
<dbReference type="PANTHER" id="PTHR10039">
    <property type="entry name" value="AMELOGENIN"/>
    <property type="match status" value="1"/>
</dbReference>
<name>A0ABR0SS91_9HYPO</name>
<reference evidence="5 6" key="1">
    <citation type="submission" date="2024-01" db="EMBL/GenBank/DDBJ databases">
        <title>Complete genome of Cladobotryum mycophilum ATHUM6906.</title>
        <authorList>
            <person name="Christinaki A.C."/>
            <person name="Myridakis A.I."/>
            <person name="Kouvelis V.N."/>
        </authorList>
    </citation>
    <scope>NUCLEOTIDE SEQUENCE [LARGE SCALE GENOMIC DNA]</scope>
    <source>
        <strain evidence="5 6">ATHUM6906</strain>
    </source>
</reference>
<feature type="repeat" description="ANK" evidence="2">
    <location>
        <begin position="1009"/>
        <end position="1042"/>
    </location>
</feature>
<accession>A0ABR0SS91</accession>
<feature type="compositionally biased region" description="Basic residues" evidence="3">
    <location>
        <begin position="1"/>
        <end position="11"/>
    </location>
</feature>
<dbReference type="SUPFAM" id="SSF53474">
    <property type="entry name" value="alpha/beta-Hydrolases"/>
    <property type="match status" value="1"/>
</dbReference>
<evidence type="ECO:0000259" key="4">
    <source>
        <dbReference type="Pfam" id="PF24883"/>
    </source>
</evidence>
<dbReference type="EMBL" id="JAVFKD010000004">
    <property type="protein sequence ID" value="KAK5994802.1"/>
    <property type="molecule type" value="Genomic_DNA"/>
</dbReference>
<evidence type="ECO:0000313" key="6">
    <source>
        <dbReference type="Proteomes" id="UP001338125"/>
    </source>
</evidence>
<dbReference type="InterPro" id="IPR027417">
    <property type="entry name" value="P-loop_NTPase"/>
</dbReference>
<evidence type="ECO:0000256" key="1">
    <source>
        <dbReference type="ARBA" id="ARBA00022737"/>
    </source>
</evidence>
<dbReference type="PROSITE" id="PS50088">
    <property type="entry name" value="ANK_REPEAT"/>
    <property type="match status" value="3"/>
</dbReference>
<dbReference type="PROSITE" id="PS50297">
    <property type="entry name" value="ANK_REP_REGION"/>
    <property type="match status" value="2"/>
</dbReference>
<feature type="region of interest" description="Disordered" evidence="3">
    <location>
        <begin position="1"/>
        <end position="34"/>
    </location>
</feature>
<feature type="compositionally biased region" description="Basic and acidic residues" evidence="3">
    <location>
        <begin position="12"/>
        <end position="34"/>
    </location>
</feature>
<keyword evidence="1" id="KW-0677">Repeat</keyword>
<organism evidence="5 6">
    <name type="scientific">Cladobotryum mycophilum</name>
    <dbReference type="NCBI Taxonomy" id="491253"/>
    <lineage>
        <taxon>Eukaryota</taxon>
        <taxon>Fungi</taxon>
        <taxon>Dikarya</taxon>
        <taxon>Ascomycota</taxon>
        <taxon>Pezizomycotina</taxon>
        <taxon>Sordariomycetes</taxon>
        <taxon>Hypocreomycetidae</taxon>
        <taxon>Hypocreales</taxon>
        <taxon>Hypocreaceae</taxon>
        <taxon>Cladobotryum</taxon>
    </lineage>
</organism>
<comment type="caution">
    <text evidence="5">The sequence shown here is derived from an EMBL/GenBank/DDBJ whole genome shotgun (WGS) entry which is preliminary data.</text>
</comment>
<dbReference type="SUPFAM" id="SSF52540">
    <property type="entry name" value="P-loop containing nucleoside triphosphate hydrolases"/>
    <property type="match status" value="1"/>
</dbReference>
<dbReference type="Proteomes" id="UP001338125">
    <property type="component" value="Unassembled WGS sequence"/>
</dbReference>